<gene>
    <name evidence="2" type="ORF">E6W36_04905</name>
</gene>
<organism evidence="2 3">
    <name type="scientific">Hankyongella ginsenosidimutans</name>
    <dbReference type="NCBI Taxonomy" id="1763828"/>
    <lineage>
        <taxon>Bacteria</taxon>
        <taxon>Pseudomonadati</taxon>
        <taxon>Pseudomonadota</taxon>
        <taxon>Alphaproteobacteria</taxon>
        <taxon>Sphingomonadales</taxon>
        <taxon>Sphingomonadaceae</taxon>
        <taxon>Hankyongella</taxon>
    </lineage>
</organism>
<dbReference type="EMBL" id="CP039704">
    <property type="protein sequence ID" value="QCI79136.1"/>
    <property type="molecule type" value="Genomic_DNA"/>
</dbReference>
<evidence type="ECO:0008006" key="4">
    <source>
        <dbReference type="Google" id="ProtNLM"/>
    </source>
</evidence>
<proteinExistence type="predicted"/>
<protein>
    <recommendedName>
        <fullName evidence="4">V-type ATP synthase subunit E</fullName>
    </recommendedName>
</protein>
<reference evidence="3" key="1">
    <citation type="submission" date="2019-04" db="EMBL/GenBank/DDBJ databases">
        <title>Complete genome sequence of Sphingomonas sp. W1-2-3.</title>
        <authorList>
            <person name="Im W.T."/>
        </authorList>
    </citation>
    <scope>NUCLEOTIDE SEQUENCE [LARGE SCALE GENOMIC DNA]</scope>
    <source>
        <strain evidence="3">W1-2-3</strain>
    </source>
</reference>
<accession>A0A4D7CB81</accession>
<evidence type="ECO:0000313" key="3">
    <source>
        <dbReference type="Proteomes" id="UP000298714"/>
    </source>
</evidence>
<sequence>MTGSQPLSAGVDELIRRLHQDGVDAGRAEAERLLEDARRQAAALVAGAQAERDAVIASAQAQAEELQRAAAAALRLAARDTLLKTREAVRTMLEERLARHVGQALLDPVLVADLARLAAMALTGSAATIEAGIQGDALVAGLVNELASQGVTLIPIAGAAGVTLYRDGGAVSVELSDATIAAWLARQISPRFRALLDSAAVPPATGETGA</sequence>
<name>A0A4D7CB81_9SPHN</name>
<dbReference type="KEGG" id="hgn:E6W36_04905"/>
<feature type="coiled-coil region" evidence="1">
    <location>
        <begin position="27"/>
        <end position="76"/>
    </location>
</feature>
<keyword evidence="1" id="KW-0175">Coiled coil</keyword>
<evidence type="ECO:0000256" key="1">
    <source>
        <dbReference type="SAM" id="Coils"/>
    </source>
</evidence>
<evidence type="ECO:0000313" key="2">
    <source>
        <dbReference type="EMBL" id="QCI79136.1"/>
    </source>
</evidence>
<dbReference type="Proteomes" id="UP000298714">
    <property type="component" value="Chromosome"/>
</dbReference>
<keyword evidence="3" id="KW-1185">Reference proteome</keyword>
<dbReference type="RefSeq" id="WP_222873947.1">
    <property type="nucleotide sequence ID" value="NZ_CP039704.1"/>
</dbReference>
<dbReference type="AlphaFoldDB" id="A0A4D7CB81"/>